<keyword evidence="6" id="KW-0472">Membrane</keyword>
<keyword evidence="3" id="KW-0813">Transport</keyword>
<comment type="similarity">
    <text evidence="2">Belongs to the ammonia transporter channel (TC 1.A.11.2) family.</text>
</comment>
<dbReference type="EMBL" id="JAGKQM010000046">
    <property type="protein sequence ID" value="KAH0855622.1"/>
    <property type="molecule type" value="Genomic_DNA"/>
</dbReference>
<dbReference type="PANTHER" id="PTHR11730:SF103">
    <property type="entry name" value="AMMONIUM TRANSPORTER 1 MEMBER 3"/>
    <property type="match status" value="1"/>
</dbReference>
<dbReference type="InterPro" id="IPR024041">
    <property type="entry name" value="NH4_transpt_AmtB-like_dom"/>
</dbReference>
<protein>
    <recommendedName>
        <fullName evidence="8">Ammonium transporter AmtB-like domain-containing protein</fullName>
    </recommendedName>
</protein>
<accession>A0ABQ7XIA6</accession>
<evidence type="ECO:0000313" key="10">
    <source>
        <dbReference type="Proteomes" id="UP000824890"/>
    </source>
</evidence>
<gene>
    <name evidence="9" type="ORF">HID58_004036</name>
</gene>
<feature type="domain" description="Ammonium transporter AmtB-like" evidence="8">
    <location>
        <begin position="130"/>
        <end position="168"/>
    </location>
</feature>
<dbReference type="Proteomes" id="UP000824890">
    <property type="component" value="Unassembled WGS sequence"/>
</dbReference>
<organism evidence="9 10">
    <name type="scientific">Brassica napus</name>
    <name type="common">Rape</name>
    <dbReference type="NCBI Taxonomy" id="3708"/>
    <lineage>
        <taxon>Eukaryota</taxon>
        <taxon>Viridiplantae</taxon>
        <taxon>Streptophyta</taxon>
        <taxon>Embryophyta</taxon>
        <taxon>Tracheophyta</taxon>
        <taxon>Spermatophyta</taxon>
        <taxon>Magnoliopsida</taxon>
        <taxon>eudicotyledons</taxon>
        <taxon>Gunneridae</taxon>
        <taxon>Pentapetalae</taxon>
        <taxon>rosids</taxon>
        <taxon>malvids</taxon>
        <taxon>Brassicales</taxon>
        <taxon>Brassicaceae</taxon>
        <taxon>Brassiceae</taxon>
        <taxon>Brassica</taxon>
    </lineage>
</organism>
<evidence type="ECO:0000256" key="6">
    <source>
        <dbReference type="ARBA" id="ARBA00023136"/>
    </source>
</evidence>
<evidence type="ECO:0000256" key="7">
    <source>
        <dbReference type="ARBA" id="ARBA00023177"/>
    </source>
</evidence>
<feature type="domain" description="Ammonium transporter AmtB-like" evidence="8">
    <location>
        <begin position="57"/>
        <end position="101"/>
    </location>
</feature>
<proteinExistence type="inferred from homology"/>
<reference evidence="9 10" key="1">
    <citation type="submission" date="2021-05" db="EMBL/GenBank/DDBJ databases">
        <title>Genome Assembly of Synthetic Allotetraploid Brassica napus Reveals Homoeologous Exchanges between Subgenomes.</title>
        <authorList>
            <person name="Davis J.T."/>
        </authorList>
    </citation>
    <scope>NUCLEOTIDE SEQUENCE [LARGE SCALE GENOMIC DNA]</scope>
    <source>
        <strain evidence="10">cv. Da-Ae</strain>
        <tissue evidence="9">Seedling</tissue>
    </source>
</reference>
<dbReference type="InterPro" id="IPR018047">
    <property type="entry name" value="Ammonium_transpt_CS"/>
</dbReference>
<evidence type="ECO:0000256" key="2">
    <source>
        <dbReference type="ARBA" id="ARBA00005887"/>
    </source>
</evidence>
<evidence type="ECO:0000256" key="5">
    <source>
        <dbReference type="ARBA" id="ARBA00022989"/>
    </source>
</evidence>
<dbReference type="PANTHER" id="PTHR11730">
    <property type="entry name" value="AMMONIUM TRANSPORTER"/>
    <property type="match status" value="1"/>
</dbReference>
<evidence type="ECO:0000256" key="3">
    <source>
        <dbReference type="ARBA" id="ARBA00022448"/>
    </source>
</evidence>
<sequence length="281" mass="31229">MGIRNSSSWNHQWFHRREDSVCGLLDILFFLNRICYPVVSHGSGHQTDGPVRSVHQKNRLFGTGAIDFAGSGVVHMVGGIAGLMGALIEGPRRGRFEKSGRAIALRGILLPLCLRDIPPLVRLDGGYDHLAGSTAALTTLFGKRLLSGHWNVTDVCNGLLGGFAAITGVVLWWSRGLRLSVVLWRPRPHRMQQARRDCTIDDPLEAAQLRGDGGTRMRRVGANICYHGNTLFILKKLDLLRISEKDEMAGMDMTRHGGFAYMYYDNDDESHKATQLQRVEP</sequence>
<keyword evidence="10" id="KW-1185">Reference proteome</keyword>
<dbReference type="SUPFAM" id="SSF111352">
    <property type="entry name" value="Ammonium transporter"/>
    <property type="match status" value="1"/>
</dbReference>
<dbReference type="PROSITE" id="PS01219">
    <property type="entry name" value="AMMONIUM_TRANSP"/>
    <property type="match status" value="1"/>
</dbReference>
<comment type="caution">
    <text evidence="9">The sequence shown here is derived from an EMBL/GenBank/DDBJ whole genome shotgun (WGS) entry which is preliminary data.</text>
</comment>
<evidence type="ECO:0000256" key="4">
    <source>
        <dbReference type="ARBA" id="ARBA00022692"/>
    </source>
</evidence>
<evidence type="ECO:0000313" key="9">
    <source>
        <dbReference type="EMBL" id="KAH0855622.1"/>
    </source>
</evidence>
<dbReference type="Pfam" id="PF00909">
    <property type="entry name" value="Ammonium_transp"/>
    <property type="match status" value="2"/>
</dbReference>
<dbReference type="Gene3D" id="1.10.3430.10">
    <property type="entry name" value="Ammonium transporter AmtB like domains"/>
    <property type="match status" value="2"/>
</dbReference>
<keyword evidence="5" id="KW-1133">Transmembrane helix</keyword>
<comment type="subcellular location">
    <subcellularLocation>
        <location evidence="1">Membrane</location>
        <topology evidence="1">Multi-pass membrane protein</topology>
    </subcellularLocation>
</comment>
<keyword evidence="7" id="KW-0924">Ammonia transport</keyword>
<evidence type="ECO:0000259" key="8">
    <source>
        <dbReference type="Pfam" id="PF00909"/>
    </source>
</evidence>
<keyword evidence="4" id="KW-0812">Transmembrane</keyword>
<dbReference type="InterPro" id="IPR029020">
    <property type="entry name" value="Ammonium/urea_transptr"/>
</dbReference>
<evidence type="ECO:0000256" key="1">
    <source>
        <dbReference type="ARBA" id="ARBA00004141"/>
    </source>
</evidence>
<name>A0ABQ7XIA6_BRANA</name>